<dbReference type="EMBL" id="FOSN01000016">
    <property type="protein sequence ID" value="SFK70821.1"/>
    <property type="molecule type" value="Genomic_DNA"/>
</dbReference>
<evidence type="ECO:0000313" key="2">
    <source>
        <dbReference type="EMBL" id="SFK70821.1"/>
    </source>
</evidence>
<reference evidence="2 3" key="1">
    <citation type="submission" date="2016-10" db="EMBL/GenBank/DDBJ databases">
        <authorList>
            <person name="de Groot N.N."/>
        </authorList>
    </citation>
    <scope>NUCLEOTIDE SEQUENCE [LARGE SCALE GENOMIC DNA]</scope>
    <source>
        <strain evidence="2 3">NE2</strain>
    </source>
</reference>
<name>A0A1I4BSH1_9HYPH</name>
<organism evidence="2 3">
    <name type="scientific">Methylocapsa palsarum</name>
    <dbReference type="NCBI Taxonomy" id="1612308"/>
    <lineage>
        <taxon>Bacteria</taxon>
        <taxon>Pseudomonadati</taxon>
        <taxon>Pseudomonadota</taxon>
        <taxon>Alphaproteobacteria</taxon>
        <taxon>Hyphomicrobiales</taxon>
        <taxon>Beijerinckiaceae</taxon>
        <taxon>Methylocapsa</taxon>
    </lineage>
</organism>
<keyword evidence="1" id="KW-0812">Transmembrane</keyword>
<dbReference type="AlphaFoldDB" id="A0A1I4BSH1"/>
<keyword evidence="3" id="KW-1185">Reference proteome</keyword>
<proteinExistence type="predicted"/>
<gene>
    <name evidence="2" type="ORF">SAMN05444581_11613</name>
</gene>
<dbReference type="Proteomes" id="UP000198755">
    <property type="component" value="Unassembled WGS sequence"/>
</dbReference>
<keyword evidence="1" id="KW-0472">Membrane</keyword>
<keyword evidence="1" id="KW-1133">Transmembrane helix</keyword>
<feature type="transmembrane region" description="Helical" evidence="1">
    <location>
        <begin position="30"/>
        <end position="53"/>
    </location>
</feature>
<evidence type="ECO:0000256" key="1">
    <source>
        <dbReference type="SAM" id="Phobius"/>
    </source>
</evidence>
<evidence type="ECO:0000313" key="3">
    <source>
        <dbReference type="Proteomes" id="UP000198755"/>
    </source>
</evidence>
<protein>
    <submittedName>
        <fullName evidence="2">Uncharacterized protein</fullName>
    </submittedName>
</protein>
<sequence>MSMLESTIYESDDNLSGSCVPCKVSDFSLAAFAALFLVACIGTVALDAVLTIAPPPIHGFTSQVP</sequence>
<accession>A0A1I4BSH1</accession>